<dbReference type="AlphaFoldDB" id="A0A0D6Z769"/>
<comment type="caution">
    <text evidence="1">The sequence shown here is derived from an EMBL/GenBank/DDBJ whole genome shotgun (WGS) entry which is preliminary data.</text>
</comment>
<evidence type="ECO:0000313" key="1">
    <source>
        <dbReference type="EMBL" id="KIY20866.1"/>
    </source>
</evidence>
<accession>A0A0D6Z769</accession>
<sequence length="75" mass="9151">MMIGNLFTPISICRQNTQMKKFRWSLPFTFRRSKKIFDTEKLQLEVLFFVINHHYSLEPQDKIKIGIKQFENIRM</sequence>
<reference evidence="1 2" key="1">
    <citation type="submission" date="2015-01" db="EMBL/GenBank/DDBJ databases">
        <title>Draft genome sequences of the supercritical CO2 tolerant bacteria Bacillus subterraneus MITOT1 and Bacillus cereus MIT0214.</title>
        <authorList>
            <person name="Peet K.C."/>
            <person name="Thompson J.R."/>
        </authorList>
    </citation>
    <scope>NUCLEOTIDE SEQUENCE [LARGE SCALE GENOMIC DNA]</scope>
    <source>
        <strain evidence="1 2">MITOT1</strain>
    </source>
</reference>
<proteinExistence type="predicted"/>
<dbReference type="PATRIC" id="fig|285983.3.peg.2684"/>
<name>A0A0D6Z769_9BACI</name>
<protein>
    <submittedName>
        <fullName evidence="1">Uncharacterized protein</fullName>
    </submittedName>
</protein>
<keyword evidence="2" id="KW-1185">Reference proteome</keyword>
<gene>
    <name evidence="1" type="ORF">UB32_16895</name>
</gene>
<evidence type="ECO:0000313" key="2">
    <source>
        <dbReference type="Proteomes" id="UP000032512"/>
    </source>
</evidence>
<dbReference type="Proteomes" id="UP000032512">
    <property type="component" value="Unassembled WGS sequence"/>
</dbReference>
<organism evidence="1 2">
    <name type="scientific">Mesobacillus subterraneus</name>
    <dbReference type="NCBI Taxonomy" id="285983"/>
    <lineage>
        <taxon>Bacteria</taxon>
        <taxon>Bacillati</taxon>
        <taxon>Bacillota</taxon>
        <taxon>Bacilli</taxon>
        <taxon>Bacillales</taxon>
        <taxon>Bacillaceae</taxon>
        <taxon>Mesobacillus</taxon>
    </lineage>
</organism>
<dbReference type="EMBL" id="JXIQ01000161">
    <property type="protein sequence ID" value="KIY20866.1"/>
    <property type="molecule type" value="Genomic_DNA"/>
</dbReference>